<dbReference type="EMBL" id="CP047156">
    <property type="protein sequence ID" value="QHC01948.1"/>
    <property type="molecule type" value="Genomic_DNA"/>
</dbReference>
<accession>A0A7L4YSB4</accession>
<evidence type="ECO:0000313" key="5">
    <source>
        <dbReference type="EMBL" id="QHC01948.1"/>
    </source>
</evidence>
<dbReference type="OrthoDB" id="129465at2"/>
<dbReference type="GO" id="GO:0008757">
    <property type="term" value="F:S-adenosylmethionine-dependent methyltransferase activity"/>
    <property type="evidence" value="ECO:0007669"/>
    <property type="project" value="TreeGrafter"/>
</dbReference>
<dbReference type="InterPro" id="IPR007848">
    <property type="entry name" value="Small_mtfrase_dom"/>
</dbReference>
<dbReference type="GO" id="GO:0035657">
    <property type="term" value="C:eRF1 methyltransferase complex"/>
    <property type="evidence" value="ECO:0007669"/>
    <property type="project" value="TreeGrafter"/>
</dbReference>
<evidence type="ECO:0000313" key="6">
    <source>
        <dbReference type="Proteomes" id="UP000463857"/>
    </source>
</evidence>
<evidence type="ECO:0000256" key="3">
    <source>
        <dbReference type="ARBA" id="ARBA00022691"/>
    </source>
</evidence>
<dbReference type="AlphaFoldDB" id="A0A7L4YSB4"/>
<evidence type="ECO:0000256" key="1">
    <source>
        <dbReference type="ARBA" id="ARBA00022603"/>
    </source>
</evidence>
<gene>
    <name evidence="5" type="ORF">EK0264_17815</name>
</gene>
<name>A0A7L4YSB4_9ACTN</name>
<evidence type="ECO:0000256" key="2">
    <source>
        <dbReference type="ARBA" id="ARBA00022679"/>
    </source>
</evidence>
<dbReference type="GO" id="GO:0008276">
    <property type="term" value="F:protein methyltransferase activity"/>
    <property type="evidence" value="ECO:0007669"/>
    <property type="project" value="TreeGrafter"/>
</dbReference>
<dbReference type="Pfam" id="PF05175">
    <property type="entry name" value="MTS"/>
    <property type="match status" value="1"/>
</dbReference>
<dbReference type="SUPFAM" id="SSF53335">
    <property type="entry name" value="S-adenosyl-L-methionine-dependent methyltransferases"/>
    <property type="match status" value="1"/>
</dbReference>
<dbReference type="Proteomes" id="UP000463857">
    <property type="component" value="Chromosome"/>
</dbReference>
<reference evidence="5 6" key="1">
    <citation type="journal article" date="2018" name="Int. J. Syst. Evol. Microbiol.">
        <title>Epidermidibacterium keratini gen. nov., sp. nov., a member of the family Sporichthyaceae, isolated from keratin epidermis.</title>
        <authorList>
            <person name="Lee D.G."/>
            <person name="Trujillo M.E."/>
            <person name="Kang S."/>
            <person name="Nam J.J."/>
            <person name="Kim Y.J."/>
        </authorList>
    </citation>
    <scope>NUCLEOTIDE SEQUENCE [LARGE SCALE GENOMIC DNA]</scope>
    <source>
        <strain evidence="5 6">EPI-7</strain>
    </source>
</reference>
<dbReference type="Gene3D" id="3.40.50.150">
    <property type="entry name" value="Vaccinia Virus protein VP39"/>
    <property type="match status" value="1"/>
</dbReference>
<keyword evidence="2 5" id="KW-0808">Transferase</keyword>
<keyword evidence="1 5" id="KW-0489">Methyltransferase</keyword>
<keyword evidence="3" id="KW-0949">S-adenosyl-L-methionine</keyword>
<dbReference type="GO" id="GO:0032259">
    <property type="term" value="P:methylation"/>
    <property type="evidence" value="ECO:0007669"/>
    <property type="project" value="UniProtKB-KW"/>
</dbReference>
<sequence length="477" mass="49416">MQQVAALRWGTDESDAEGLRRTIGRGLREVFVAAADDPTRIRPLWTLFSRGDPLPLAKASRALGEPLLAAALEGGVLAAFEIDDEVWVRAEVSVLTAPVGELGVLVAADFGWHEDDREYVGGPGNATATLLDVVASLDVPPGLAVDVGTGSGAVAVWLRSRFATVTATDVNPRALALAELTAALNDSQIDVVQMSFVDGLTGDAALIACNPPFVVGADAPVVFRDAHPGLDPAMLAASFRAHLAPGGYAVLLANWPYRDGADARAALAAALDEVTDDASDVLLVERAVTTPEQYAAVWRDDPDEQQAWAMRLRGDGILGVGSGFIVIAAAGDDEPGQVDVAAAHQASDEPVGTAVGAWAARVRALREGDDDLASLVVRAAPAQQAEHAGVGVLRAGGPLGLAVHGPAVQIAQVAQPLLAECTEPRRVGDAIEAVPMARTLGRSAIFSLVRALVRTGLLVPCEVASTSGNKSNSETLH</sequence>
<dbReference type="PANTHER" id="PTHR45875">
    <property type="entry name" value="METHYLTRANSFERASE N6AMT1"/>
    <property type="match status" value="1"/>
</dbReference>
<dbReference type="InParanoid" id="A0A7L4YSB4"/>
<proteinExistence type="predicted"/>
<keyword evidence="6" id="KW-1185">Reference proteome</keyword>
<dbReference type="PANTHER" id="PTHR45875:SF1">
    <property type="entry name" value="METHYLTRANSFERASE N6AMT1"/>
    <property type="match status" value="1"/>
</dbReference>
<evidence type="ECO:0000259" key="4">
    <source>
        <dbReference type="Pfam" id="PF05175"/>
    </source>
</evidence>
<organism evidence="5 6">
    <name type="scientific">Epidermidibacterium keratini</name>
    <dbReference type="NCBI Taxonomy" id="1891644"/>
    <lineage>
        <taxon>Bacteria</taxon>
        <taxon>Bacillati</taxon>
        <taxon>Actinomycetota</taxon>
        <taxon>Actinomycetes</taxon>
        <taxon>Sporichthyales</taxon>
        <taxon>Sporichthyaceae</taxon>
        <taxon>Epidermidibacterium</taxon>
    </lineage>
</organism>
<feature type="domain" description="Methyltransferase small" evidence="4">
    <location>
        <begin position="126"/>
        <end position="218"/>
    </location>
</feature>
<dbReference type="RefSeq" id="WP_159547072.1">
    <property type="nucleotide sequence ID" value="NZ_CP047156.1"/>
</dbReference>
<dbReference type="InterPro" id="IPR029063">
    <property type="entry name" value="SAM-dependent_MTases_sf"/>
</dbReference>
<dbReference type="KEGG" id="eke:EK0264_17815"/>
<protein>
    <submittedName>
        <fullName evidence="5">Methyltransferase</fullName>
    </submittedName>
</protein>
<dbReference type="InterPro" id="IPR052190">
    <property type="entry name" value="Euk-Arch_PrmC-MTase"/>
</dbReference>